<gene>
    <name evidence="1" type="ORF">H4O24_20205</name>
</gene>
<dbReference type="RefSeq" id="WP_185886172.1">
    <property type="nucleotide sequence ID" value="NZ_CP060054.1"/>
</dbReference>
<reference evidence="1 2" key="1">
    <citation type="submission" date="2020-08" db="EMBL/GenBank/DDBJ databases">
        <authorList>
            <person name="Liu G."/>
            <person name="Sun C."/>
        </authorList>
    </citation>
    <scope>NUCLEOTIDE SEQUENCE [LARGE SCALE GENOMIC DNA]</scope>
    <source>
        <strain evidence="1 2">OT19</strain>
        <plasmid evidence="1 2">plas2</plasmid>
    </source>
</reference>
<evidence type="ECO:0000313" key="2">
    <source>
        <dbReference type="Proteomes" id="UP000515297"/>
    </source>
</evidence>
<dbReference type="AlphaFoldDB" id="A0A7G6W180"/>
<keyword evidence="1" id="KW-0614">Plasmid</keyword>
<organism evidence="1 2">
    <name type="scientific">Croceicoccus marinus</name>
    <dbReference type="NCBI Taxonomy" id="450378"/>
    <lineage>
        <taxon>Bacteria</taxon>
        <taxon>Pseudomonadati</taxon>
        <taxon>Pseudomonadota</taxon>
        <taxon>Alphaproteobacteria</taxon>
        <taxon>Sphingomonadales</taxon>
        <taxon>Erythrobacteraceae</taxon>
        <taxon>Croceicoccus</taxon>
    </lineage>
</organism>
<dbReference type="EMBL" id="CP060054">
    <property type="protein sequence ID" value="QNE07745.1"/>
    <property type="molecule type" value="Genomic_DNA"/>
</dbReference>
<proteinExistence type="predicted"/>
<dbReference type="Proteomes" id="UP000515297">
    <property type="component" value="Plasmid plas2"/>
</dbReference>
<sequence>MVFTDLSSAFRKATPLHFDVTVDKGRVFAMVLGQRHNLADHLPVMAENYLNNVRWQMRGQDLFWEYWVGEPATIGGTFCYCAENRAFRFWIWTEQAAVDLPSWEIAQREATQFLWAFRKAA</sequence>
<name>A0A7G6W180_9SPHN</name>
<protein>
    <submittedName>
        <fullName evidence="1">Uncharacterized protein</fullName>
    </submittedName>
</protein>
<accession>A0A7G6W180</accession>
<geneLocation type="plasmid" evidence="1 2">
    <name>plas2</name>
</geneLocation>
<evidence type="ECO:0000313" key="1">
    <source>
        <dbReference type="EMBL" id="QNE07745.1"/>
    </source>
</evidence>